<dbReference type="PANTHER" id="PTHR43303">
    <property type="entry name" value="NADPH DEHYDROGENASE C23G7.10C-RELATED"/>
    <property type="match status" value="1"/>
</dbReference>
<dbReference type="RefSeq" id="WP_071929561.1">
    <property type="nucleotide sequence ID" value="NZ_CP018082.1"/>
</dbReference>
<dbReference type="GO" id="GO:0010181">
    <property type="term" value="F:FMN binding"/>
    <property type="evidence" value="ECO:0007669"/>
    <property type="project" value="InterPro"/>
</dbReference>
<dbReference type="EMBL" id="CP018082">
    <property type="protein sequence ID" value="APE36383.1"/>
    <property type="molecule type" value="Genomic_DNA"/>
</dbReference>
<dbReference type="GO" id="GO:0050661">
    <property type="term" value="F:NADP binding"/>
    <property type="evidence" value="ECO:0007669"/>
    <property type="project" value="InterPro"/>
</dbReference>
<dbReference type="CDD" id="cd04747">
    <property type="entry name" value="OYE_like_5_FMN"/>
    <property type="match status" value="1"/>
</dbReference>
<keyword evidence="2" id="KW-0285">Flavoprotein</keyword>
<evidence type="ECO:0000256" key="5">
    <source>
        <dbReference type="ARBA" id="ARBA00023002"/>
    </source>
</evidence>
<keyword evidence="4" id="KW-0521">NADP</keyword>
<proteinExistence type="predicted"/>
<keyword evidence="5" id="KW-0560">Oxidoreductase</keyword>
<feature type="domain" description="NADH:flavin oxidoreductase/NADH oxidase N-terminal" evidence="6">
    <location>
        <begin position="15"/>
        <end position="357"/>
    </location>
</feature>
<evidence type="ECO:0000256" key="3">
    <source>
        <dbReference type="ARBA" id="ARBA00022643"/>
    </source>
</evidence>
<gene>
    <name evidence="7" type="ORF">BOX37_23370</name>
</gene>
<sequence length="373" mass="39631">MTDENAHRAADALARPFTVRGSTSPNRIAMAPMTRQFSPDGVPGQDVADYYGRRAAGGVGLIITEGTYVDHASAGTSDQIPRFYGADAFAGWSNVVDTVHRAGGTIMPQLWHVGVTRTEGAPPIADAQPVGPSGISLTGKPKGRAMTQRDLDDVVAAFAAAAAAAERLGFDGIELHGAHGYLIDQFLWAGTNRRTDAYGGDILARTRFAAEIVAACRAAVSDAFPIVFRMSQWKSGAYEAKLAQNPQELDTILTPLVEAGADVFHASTRRYWLPEFDGSDLNLAGWVKKISGAPTITVGSVGLDGDFFGALATGENSAVTGIDQLLDRIERDEFDLVAVGRALIADPEWAIKTLTGRTESITPFDGAMLKTLH</sequence>
<keyword evidence="8" id="KW-1185">Reference proteome</keyword>
<dbReference type="AlphaFoldDB" id="A0A1J0VWR4"/>
<dbReference type="Gene3D" id="3.20.20.70">
    <property type="entry name" value="Aldolase class I"/>
    <property type="match status" value="1"/>
</dbReference>
<evidence type="ECO:0000256" key="2">
    <source>
        <dbReference type="ARBA" id="ARBA00022630"/>
    </source>
</evidence>
<evidence type="ECO:0000313" key="8">
    <source>
        <dbReference type="Proteomes" id="UP000183810"/>
    </source>
</evidence>
<dbReference type="GO" id="GO:0003959">
    <property type="term" value="F:NADPH dehydrogenase activity"/>
    <property type="evidence" value="ECO:0007669"/>
    <property type="project" value="InterPro"/>
</dbReference>
<evidence type="ECO:0000259" key="6">
    <source>
        <dbReference type="Pfam" id="PF00724"/>
    </source>
</evidence>
<comment type="cofactor">
    <cofactor evidence="1">
        <name>FMN</name>
        <dbReference type="ChEBI" id="CHEBI:58210"/>
    </cofactor>
</comment>
<accession>A0A1J0VWR4</accession>
<dbReference type="PANTHER" id="PTHR43303:SF4">
    <property type="entry name" value="NADPH DEHYDROGENASE C23G7.10C-RELATED"/>
    <property type="match status" value="1"/>
</dbReference>
<dbReference type="InterPro" id="IPR013785">
    <property type="entry name" value="Aldolase_TIM"/>
</dbReference>
<dbReference type="Proteomes" id="UP000183810">
    <property type="component" value="Chromosome"/>
</dbReference>
<evidence type="ECO:0000256" key="4">
    <source>
        <dbReference type="ARBA" id="ARBA00022857"/>
    </source>
</evidence>
<dbReference type="KEGG" id="nsl:BOX37_23370"/>
<organism evidence="7 8">
    <name type="scientific">Nocardia mangyaensis</name>
    <dbReference type="NCBI Taxonomy" id="2213200"/>
    <lineage>
        <taxon>Bacteria</taxon>
        <taxon>Bacillati</taxon>
        <taxon>Actinomycetota</taxon>
        <taxon>Actinomycetes</taxon>
        <taxon>Mycobacteriales</taxon>
        <taxon>Nocardiaceae</taxon>
        <taxon>Nocardia</taxon>
    </lineage>
</organism>
<name>A0A1J0VWR4_9NOCA</name>
<evidence type="ECO:0000313" key="7">
    <source>
        <dbReference type="EMBL" id="APE36383.1"/>
    </source>
</evidence>
<dbReference type="InterPro" id="IPR001155">
    <property type="entry name" value="OxRdtase_FMN_N"/>
</dbReference>
<reference evidence="7" key="1">
    <citation type="submission" date="2016-11" db="EMBL/GenBank/DDBJ databases">
        <authorList>
            <person name="Jaros S."/>
            <person name="Januszkiewicz K."/>
            <person name="Wedrychowicz H."/>
        </authorList>
    </citation>
    <scope>NUCLEOTIDE SEQUENCE [LARGE SCALE GENOMIC DNA]</scope>
    <source>
        <strain evidence="7">Y48</strain>
    </source>
</reference>
<evidence type="ECO:0000256" key="1">
    <source>
        <dbReference type="ARBA" id="ARBA00001917"/>
    </source>
</evidence>
<dbReference type="SUPFAM" id="SSF51395">
    <property type="entry name" value="FMN-linked oxidoreductases"/>
    <property type="match status" value="1"/>
</dbReference>
<dbReference type="FunFam" id="3.20.20.70:FF:000262">
    <property type="entry name" value="NADH:flavin oxidoreductase"/>
    <property type="match status" value="1"/>
</dbReference>
<protein>
    <submittedName>
        <fullName evidence="7">12-oxophytodienoate reductase</fullName>
    </submittedName>
</protein>
<dbReference type="Pfam" id="PF00724">
    <property type="entry name" value="Oxidored_FMN"/>
    <property type="match status" value="1"/>
</dbReference>
<dbReference type="InterPro" id="IPR044152">
    <property type="entry name" value="YqjM-like"/>
</dbReference>
<keyword evidence="3" id="KW-0288">FMN</keyword>
<dbReference type="OrthoDB" id="3169239at2"/>